<evidence type="ECO:0000313" key="1">
    <source>
        <dbReference type="EMBL" id="MEW9502453.1"/>
    </source>
</evidence>
<reference evidence="1 2" key="1">
    <citation type="journal article" date="1979" name="Int. J. Syst. Evol. Microbiol.">
        <title>Bacillus globisporus subsp. marinus subsp. nov.</title>
        <authorList>
            <person name="Liu H."/>
        </authorList>
    </citation>
    <scope>NUCLEOTIDE SEQUENCE [LARGE SCALE GENOMIC DNA]</scope>
    <source>
        <strain evidence="1 2">DSM 1297</strain>
    </source>
</reference>
<name>A0ABV3Q5Q5_9BACL</name>
<keyword evidence="2" id="KW-1185">Reference proteome</keyword>
<dbReference type="Proteomes" id="UP001556040">
    <property type="component" value="Unassembled WGS sequence"/>
</dbReference>
<dbReference type="EMBL" id="JBFMIA010000010">
    <property type="protein sequence ID" value="MEW9502453.1"/>
    <property type="molecule type" value="Genomic_DNA"/>
</dbReference>
<comment type="caution">
    <text evidence="1">The sequence shown here is derived from an EMBL/GenBank/DDBJ whole genome shotgun (WGS) entry which is preliminary data.</text>
</comment>
<sequence length="62" mass="7538">MTKYEYKTVSFDHIPRFRSKKRLEQRDKELNQLGAEGWKLISVHTQAWTGDHIHTFLREIHE</sequence>
<dbReference type="RefSeq" id="WP_367779944.1">
    <property type="nucleotide sequence ID" value="NZ_JBFMIA010000010.1"/>
</dbReference>
<proteinExistence type="predicted"/>
<gene>
    <name evidence="1" type="ORF">AB1471_11680</name>
</gene>
<dbReference type="InterPro" id="IPR025234">
    <property type="entry name" value="YjzH-like"/>
</dbReference>
<evidence type="ECO:0000313" key="2">
    <source>
        <dbReference type="Proteomes" id="UP001556040"/>
    </source>
</evidence>
<organism evidence="1 2">
    <name type="scientific">Jeotgalibacillus marinus</name>
    <dbReference type="NCBI Taxonomy" id="86667"/>
    <lineage>
        <taxon>Bacteria</taxon>
        <taxon>Bacillati</taxon>
        <taxon>Bacillota</taxon>
        <taxon>Bacilli</taxon>
        <taxon>Bacillales</taxon>
        <taxon>Caryophanaceae</taxon>
        <taxon>Jeotgalibacillus</taxon>
    </lineage>
</organism>
<accession>A0ABV3Q5Q5</accession>
<dbReference type="Pfam" id="PF13783">
    <property type="entry name" value="DUF4177"/>
    <property type="match status" value="1"/>
</dbReference>
<protein>
    <submittedName>
        <fullName evidence="1">DUF4177 domain-containing protein</fullName>
    </submittedName>
</protein>